<proteinExistence type="predicted"/>
<dbReference type="AlphaFoldDB" id="A0A6L2KVW4"/>
<comment type="caution">
    <text evidence="4">The sequence shown here is derived from an EMBL/GenBank/DDBJ whole genome shotgun (WGS) entry which is preliminary data.</text>
</comment>
<feature type="region of interest" description="Disordered" evidence="2">
    <location>
        <begin position="341"/>
        <end position="387"/>
    </location>
</feature>
<sequence length="787" mass="90669">MSKQCTKLKRKRDESWFKDKVLLVQAQANGQILHEEELAFLADPGITEAQTTQIVITHNAAYQANDLDAYDSDCDKINTTKVALIANLSYYGSDDLDEVHNHDNVNHNLIMPLSEHSNIVNHSETEITSDSNIIPYSQYVSESQQAAVQNSNFPTQQDALILSVIEQLKTQVVNCTKINLENKSVNDTLTAELERYKDQSVEIDKLKQTLSEHLKEKEFLMQMVTLLKNDFQKEESRNIHREIALEKHIKELNNIVFKGNQSAQTVHMLTKPQFFYDHTTKQALGFQNSFYLKKAQQLEPKLYDANGITHKQVIFYMIGEYILLAVASSLQVGEDEGYGNDLIHRNENNNDNDCDGGPQSQSLKERKGNQSKKSLGKTKKPTRKRKKAADVIKIEMFTLALLNHPNVIRLHESEITSIEDELMHKFVPDDVRLMRKLDKFEGHDFRRWQKNMHFFLTTLKVVYVWTTLMPELLKDATVEAIRIRAKWENDDYVCRGHILNGLSDSLFDVYTNVESVMRDFAKPVKDISMPHDALSASDRRLIELENQVQRMMKAHLTQAKLVQVYKIAFSCEICSGPHDTQYCMENLEQAFVDYVSAQGNEIGGKPFATNQGPSTLNKAAHTWKDKPNFGWKPIRRHLVEIHVIWTQFGKKTDMVANSKRQNPRRTLGDYSRPSHDGYRNTIKVLDENYLAPLRSDTILLVQNGCSCHERRSENPKHHLNDFLKIVDSIDLNVETMERTRLRLFQFSLRDQASNWLECLPVGSISTWEDLTTHFLAQFFPPKRTSKL</sequence>
<evidence type="ECO:0000256" key="2">
    <source>
        <dbReference type="SAM" id="MobiDB-lite"/>
    </source>
</evidence>
<keyword evidence="1" id="KW-0175">Coiled coil</keyword>
<dbReference type="PANTHER" id="PTHR47592">
    <property type="entry name" value="PBF68 PROTEIN"/>
    <property type="match status" value="1"/>
</dbReference>
<evidence type="ECO:0000259" key="3">
    <source>
        <dbReference type="Pfam" id="PF03732"/>
    </source>
</evidence>
<protein>
    <submittedName>
        <fullName evidence="4">Zinc finger, CCHC-type</fullName>
    </submittedName>
</protein>
<evidence type="ECO:0000313" key="4">
    <source>
        <dbReference type="EMBL" id="GEU52890.1"/>
    </source>
</evidence>
<accession>A0A6L2KVW4</accession>
<evidence type="ECO:0000256" key="1">
    <source>
        <dbReference type="SAM" id="Coils"/>
    </source>
</evidence>
<dbReference type="InterPro" id="IPR005162">
    <property type="entry name" value="Retrotrans_gag_dom"/>
</dbReference>
<name>A0A6L2KVW4_TANCI</name>
<organism evidence="4">
    <name type="scientific">Tanacetum cinerariifolium</name>
    <name type="common">Dalmatian daisy</name>
    <name type="synonym">Chrysanthemum cinerariifolium</name>
    <dbReference type="NCBI Taxonomy" id="118510"/>
    <lineage>
        <taxon>Eukaryota</taxon>
        <taxon>Viridiplantae</taxon>
        <taxon>Streptophyta</taxon>
        <taxon>Embryophyta</taxon>
        <taxon>Tracheophyta</taxon>
        <taxon>Spermatophyta</taxon>
        <taxon>Magnoliopsida</taxon>
        <taxon>eudicotyledons</taxon>
        <taxon>Gunneridae</taxon>
        <taxon>Pentapetalae</taxon>
        <taxon>asterids</taxon>
        <taxon>campanulids</taxon>
        <taxon>Asterales</taxon>
        <taxon>Asteraceae</taxon>
        <taxon>Asteroideae</taxon>
        <taxon>Anthemideae</taxon>
        <taxon>Anthemidinae</taxon>
        <taxon>Tanacetum</taxon>
    </lineage>
</organism>
<gene>
    <name evidence="4" type="ORF">Tci_024868</name>
</gene>
<dbReference type="EMBL" id="BKCJ010003087">
    <property type="protein sequence ID" value="GEU52890.1"/>
    <property type="molecule type" value="Genomic_DNA"/>
</dbReference>
<reference evidence="4" key="1">
    <citation type="journal article" date="2019" name="Sci. Rep.">
        <title>Draft genome of Tanacetum cinerariifolium, the natural source of mosquito coil.</title>
        <authorList>
            <person name="Yamashiro T."/>
            <person name="Shiraishi A."/>
            <person name="Satake H."/>
            <person name="Nakayama K."/>
        </authorList>
    </citation>
    <scope>NUCLEOTIDE SEQUENCE</scope>
</reference>
<feature type="domain" description="Retrotransposon gag" evidence="3">
    <location>
        <begin position="742"/>
        <end position="786"/>
    </location>
</feature>
<dbReference type="PANTHER" id="PTHR47592:SF29">
    <property type="entry name" value="ZINC FINGER, CCHC-TYPE"/>
    <property type="match status" value="1"/>
</dbReference>
<dbReference type="Pfam" id="PF03732">
    <property type="entry name" value="Retrotrans_gag"/>
    <property type="match status" value="1"/>
</dbReference>
<feature type="coiled-coil region" evidence="1">
    <location>
        <begin position="196"/>
        <end position="223"/>
    </location>
</feature>
<feature type="compositionally biased region" description="Basic residues" evidence="2">
    <location>
        <begin position="374"/>
        <end position="387"/>
    </location>
</feature>